<comment type="similarity">
    <text evidence="1">Belongs to the FAD-binding oxidoreductase/transferase type 4 family.</text>
</comment>
<gene>
    <name evidence="3" type="ORF">S01H1_25840</name>
</gene>
<dbReference type="GO" id="GO:0008720">
    <property type="term" value="F:D-lactate dehydrogenase (NAD+) activity"/>
    <property type="evidence" value="ECO:0007669"/>
    <property type="project" value="TreeGrafter"/>
</dbReference>
<dbReference type="SUPFAM" id="SSF56176">
    <property type="entry name" value="FAD-binding/transporter-associated domain-like"/>
    <property type="match status" value="1"/>
</dbReference>
<dbReference type="GO" id="GO:1903457">
    <property type="term" value="P:lactate catabolic process"/>
    <property type="evidence" value="ECO:0007669"/>
    <property type="project" value="TreeGrafter"/>
</dbReference>
<evidence type="ECO:0000313" key="3">
    <source>
        <dbReference type="EMBL" id="GAF92651.1"/>
    </source>
</evidence>
<sequence>MAFSDEAYKALQDVVGKENVTDDPVMCQSYSRVQWTADGCIQRSQLGTKMRPDCIVMPGSTEEIQAVIKLANRYDFIFIPRGTGMINSAFANPGQALMGKGIVIIDPKRMDKIIKIDKNNMYAVIEPYVTFASLQAEAMKVGCTVPTPPAGAQISALANIQWHGAYGTSWIAALGAHQLLSFEVVLPNGEILRSGSITQEGSEEDWIWNDGPGPDLRGFFRGAQFGHAGGMGMVTKISTRLFPWTGDPVFPTQGDALEKESY</sequence>
<dbReference type="InterPro" id="IPR006094">
    <property type="entry name" value="Oxid_FAD_bind_N"/>
</dbReference>
<feature type="domain" description="FAD-binding PCMH-type" evidence="2">
    <location>
        <begin position="48"/>
        <end position="244"/>
    </location>
</feature>
<comment type="caution">
    <text evidence="3">The sequence shown here is derived from an EMBL/GenBank/DDBJ whole genome shotgun (WGS) entry which is preliminary data.</text>
</comment>
<evidence type="ECO:0000256" key="1">
    <source>
        <dbReference type="ARBA" id="ARBA00008000"/>
    </source>
</evidence>
<dbReference type="InterPro" id="IPR016169">
    <property type="entry name" value="FAD-bd_PCMH_sub2"/>
</dbReference>
<dbReference type="PROSITE" id="PS51387">
    <property type="entry name" value="FAD_PCMH"/>
    <property type="match status" value="1"/>
</dbReference>
<dbReference type="InterPro" id="IPR036318">
    <property type="entry name" value="FAD-bd_PCMH-like_sf"/>
</dbReference>
<dbReference type="PANTHER" id="PTHR11748:SF111">
    <property type="entry name" value="D-LACTATE DEHYDROGENASE, MITOCHONDRIAL-RELATED"/>
    <property type="match status" value="1"/>
</dbReference>
<name>X0TZU8_9ZZZZ</name>
<dbReference type="Gene3D" id="3.30.43.10">
    <property type="entry name" value="Uridine Diphospho-n-acetylenolpyruvylglucosamine Reductase, domain 2"/>
    <property type="match status" value="1"/>
</dbReference>
<dbReference type="Pfam" id="PF01565">
    <property type="entry name" value="FAD_binding_4"/>
    <property type="match status" value="1"/>
</dbReference>
<dbReference type="Gene3D" id="3.30.465.10">
    <property type="match status" value="1"/>
</dbReference>
<reference evidence="3" key="1">
    <citation type="journal article" date="2014" name="Front. Microbiol.">
        <title>High frequency of phylogenetically diverse reductive dehalogenase-homologous genes in deep subseafloor sedimentary metagenomes.</title>
        <authorList>
            <person name="Kawai M."/>
            <person name="Futagami T."/>
            <person name="Toyoda A."/>
            <person name="Takaki Y."/>
            <person name="Nishi S."/>
            <person name="Hori S."/>
            <person name="Arai W."/>
            <person name="Tsubouchi T."/>
            <person name="Morono Y."/>
            <person name="Uchiyama I."/>
            <person name="Ito T."/>
            <person name="Fujiyama A."/>
            <person name="Inagaki F."/>
            <person name="Takami H."/>
        </authorList>
    </citation>
    <scope>NUCLEOTIDE SEQUENCE</scope>
    <source>
        <strain evidence="3">Expedition CK06-06</strain>
    </source>
</reference>
<feature type="non-terminal residue" evidence="3">
    <location>
        <position position="262"/>
    </location>
</feature>
<organism evidence="3">
    <name type="scientific">marine sediment metagenome</name>
    <dbReference type="NCBI Taxonomy" id="412755"/>
    <lineage>
        <taxon>unclassified sequences</taxon>
        <taxon>metagenomes</taxon>
        <taxon>ecological metagenomes</taxon>
    </lineage>
</organism>
<dbReference type="GO" id="GO:0004458">
    <property type="term" value="F:D-lactate dehydrogenase (cytochrome) activity"/>
    <property type="evidence" value="ECO:0007669"/>
    <property type="project" value="TreeGrafter"/>
</dbReference>
<dbReference type="InterPro" id="IPR016167">
    <property type="entry name" value="FAD-bd_PCMH_sub1"/>
</dbReference>
<dbReference type="GO" id="GO:0071949">
    <property type="term" value="F:FAD binding"/>
    <property type="evidence" value="ECO:0007669"/>
    <property type="project" value="InterPro"/>
</dbReference>
<dbReference type="AlphaFoldDB" id="X0TZU8"/>
<protein>
    <recommendedName>
        <fullName evidence="2">FAD-binding PCMH-type domain-containing protein</fullName>
    </recommendedName>
</protein>
<dbReference type="PANTHER" id="PTHR11748">
    <property type="entry name" value="D-LACTATE DEHYDROGENASE"/>
    <property type="match status" value="1"/>
</dbReference>
<accession>X0TZU8</accession>
<proteinExistence type="inferred from homology"/>
<dbReference type="EMBL" id="BARS01015632">
    <property type="protein sequence ID" value="GAF92651.1"/>
    <property type="molecule type" value="Genomic_DNA"/>
</dbReference>
<evidence type="ECO:0000259" key="2">
    <source>
        <dbReference type="PROSITE" id="PS51387"/>
    </source>
</evidence>
<dbReference type="InterPro" id="IPR016166">
    <property type="entry name" value="FAD-bd_PCMH"/>
</dbReference>